<protein>
    <submittedName>
        <fullName evidence="2">Uncharacterized protein</fullName>
    </submittedName>
</protein>
<name>A0A806K288_9BACT</name>
<dbReference type="EMBL" id="JQ844277">
    <property type="protein sequence ID" value="AGS54106.1"/>
    <property type="molecule type" value="Genomic_DNA"/>
</dbReference>
<keyword evidence="1" id="KW-0812">Transmembrane</keyword>
<evidence type="ECO:0000256" key="1">
    <source>
        <dbReference type="SAM" id="Phobius"/>
    </source>
</evidence>
<feature type="transmembrane region" description="Helical" evidence="1">
    <location>
        <begin position="103"/>
        <end position="124"/>
    </location>
</feature>
<feature type="transmembrane region" description="Helical" evidence="1">
    <location>
        <begin position="6"/>
        <end position="27"/>
    </location>
</feature>
<organism evidence="2">
    <name type="scientific">uncultured bacterium contig00021</name>
    <dbReference type="NCBI Taxonomy" id="1181511"/>
    <lineage>
        <taxon>Bacteria</taxon>
        <taxon>environmental samples</taxon>
    </lineage>
</organism>
<accession>A0A806K288</accession>
<evidence type="ECO:0000313" key="2">
    <source>
        <dbReference type="EMBL" id="AGS54106.1"/>
    </source>
</evidence>
<feature type="transmembrane region" description="Helical" evidence="1">
    <location>
        <begin position="144"/>
        <end position="167"/>
    </location>
</feature>
<reference evidence="2" key="1">
    <citation type="submission" date="2012-03" db="EMBL/GenBank/DDBJ databases">
        <title>Functional metagenomics reveals considerable lignocellulase gene clusters in the gut microbiome of a wood-feeding higher termite.</title>
        <authorList>
            <person name="Liu N."/>
        </authorList>
    </citation>
    <scope>NUCLEOTIDE SEQUENCE</scope>
</reference>
<sequence length="179" mass="20759">MNNLPFGIIFLFCFLCITCIITGILIVRRNKEIAGGSIHIKNIFLNIGLLILSGILFIIYEKLFNKIYVERWPSIFIGVIIIFYILFVNFIGLVYSIIYSKRLFITLLSYIVFIISTIIIYNLITNTSLGLLESNYGIFQYIPKIFFVLALITVGNIISYLIVKYIIKRFRKINKEFNG</sequence>
<keyword evidence="1" id="KW-0472">Membrane</keyword>
<dbReference type="AlphaFoldDB" id="A0A806K288"/>
<keyword evidence="1" id="KW-1133">Transmembrane helix</keyword>
<feature type="transmembrane region" description="Helical" evidence="1">
    <location>
        <begin position="39"/>
        <end position="60"/>
    </location>
</feature>
<proteinExistence type="predicted"/>
<feature type="transmembrane region" description="Helical" evidence="1">
    <location>
        <begin position="72"/>
        <end position="96"/>
    </location>
</feature>